<dbReference type="RefSeq" id="WP_119598295.1">
    <property type="nucleotide sequence ID" value="NZ_QXQA01000002.1"/>
</dbReference>
<dbReference type="InterPro" id="IPR001845">
    <property type="entry name" value="HTH_ArsR_DNA-bd_dom"/>
</dbReference>
<dbReference type="OrthoDB" id="9781958at2"/>
<keyword evidence="4" id="KW-1185">Reference proteome</keyword>
<dbReference type="PROSITE" id="PS50987">
    <property type="entry name" value="HTH_ARSR_2"/>
    <property type="match status" value="1"/>
</dbReference>
<dbReference type="InterPro" id="IPR036390">
    <property type="entry name" value="WH_DNA-bd_sf"/>
</dbReference>
<dbReference type="Pfam" id="PF12840">
    <property type="entry name" value="HTH_20"/>
    <property type="match status" value="1"/>
</dbReference>
<evidence type="ECO:0000259" key="2">
    <source>
        <dbReference type="PROSITE" id="PS50987"/>
    </source>
</evidence>
<name>A0A3A1VGL8_9BACL</name>
<keyword evidence="1" id="KW-0238">DNA-binding</keyword>
<evidence type="ECO:0000313" key="3">
    <source>
        <dbReference type="EMBL" id="RIX59464.1"/>
    </source>
</evidence>
<accession>A0A3A1VGL8</accession>
<evidence type="ECO:0000256" key="1">
    <source>
        <dbReference type="ARBA" id="ARBA00023125"/>
    </source>
</evidence>
<dbReference type="Proteomes" id="UP000266482">
    <property type="component" value="Unassembled WGS sequence"/>
</dbReference>
<proteinExistence type="predicted"/>
<dbReference type="InterPro" id="IPR011991">
    <property type="entry name" value="ArsR-like_HTH"/>
</dbReference>
<protein>
    <submittedName>
        <fullName evidence="3">HTH domain-containing protein</fullName>
    </submittedName>
</protein>
<evidence type="ECO:0000313" key="4">
    <source>
        <dbReference type="Proteomes" id="UP000266482"/>
    </source>
</evidence>
<dbReference type="PANTHER" id="PTHR38600">
    <property type="entry name" value="TRANSCRIPTIONAL REGULATORY PROTEIN"/>
    <property type="match status" value="1"/>
</dbReference>
<comment type="caution">
    <text evidence="3">The sequence shown here is derived from an EMBL/GenBank/DDBJ whole genome shotgun (WGS) entry which is preliminary data.</text>
</comment>
<dbReference type="AlphaFoldDB" id="A0A3A1VGL8"/>
<sequence length="307" mass="34363">MELEVNEQQLPIFEALASRTRIRMIEMLKQESLNIKEMAERLGISSAIITKHVSQLEEAGIIVSETASGKRGTQKICSLKLDRVSLLFRDDHAVPSEPQEQPYNRYTSSIPIGQYTSYHVKPTCGLASETKLIGMRDDPRYFSEPEHVSAQHIWFASGYVEYRIPNYVTGRKPVSSIRITLEICSEAPGYDEDWLSDITFFLNDVPVCCWTSPGDFGNARGKLTPPWWEAGNTQHGLLKTLLVTDEGTFMDGIRLSGVTVKDIAIAAGEEIRFRIASLEDAVHPGGVSLFGKRFGNYEQDIVVTIEC</sequence>
<reference evidence="3 4" key="1">
    <citation type="submission" date="2018-09" db="EMBL/GenBank/DDBJ databases">
        <title>Paenibacillus aracenensis nov. sp. isolated from a cave in southern Spain.</title>
        <authorList>
            <person name="Jurado V."/>
            <person name="Gutierrez-Patricio S."/>
            <person name="Gonzalez-Pimentel J.L."/>
            <person name="Miller A.Z."/>
            <person name="Laiz L."/>
            <person name="Saiz-Jimenez C."/>
        </authorList>
    </citation>
    <scope>NUCLEOTIDE SEQUENCE [LARGE SCALE GENOMIC DNA]</scope>
    <source>
        <strain evidence="3 4">DSM 22867</strain>
    </source>
</reference>
<dbReference type="CDD" id="cd00090">
    <property type="entry name" value="HTH_ARSR"/>
    <property type="match status" value="1"/>
</dbReference>
<gene>
    <name evidence="3" type="ORF">D3P08_04765</name>
</gene>
<dbReference type="PANTHER" id="PTHR38600:SF1">
    <property type="entry name" value="TRANSCRIPTIONAL REGULATORY PROTEIN"/>
    <property type="match status" value="1"/>
</dbReference>
<dbReference type="EMBL" id="QXQA01000002">
    <property type="protein sequence ID" value="RIX59464.1"/>
    <property type="molecule type" value="Genomic_DNA"/>
</dbReference>
<feature type="domain" description="HTH arsR-type" evidence="2">
    <location>
        <begin position="1"/>
        <end position="99"/>
    </location>
</feature>
<dbReference type="Gene3D" id="1.10.10.10">
    <property type="entry name" value="Winged helix-like DNA-binding domain superfamily/Winged helix DNA-binding domain"/>
    <property type="match status" value="1"/>
</dbReference>
<dbReference type="SUPFAM" id="SSF46785">
    <property type="entry name" value="Winged helix' DNA-binding domain"/>
    <property type="match status" value="1"/>
</dbReference>
<dbReference type="InterPro" id="IPR036388">
    <property type="entry name" value="WH-like_DNA-bd_sf"/>
</dbReference>
<dbReference type="GO" id="GO:0003677">
    <property type="term" value="F:DNA binding"/>
    <property type="evidence" value="ECO:0007669"/>
    <property type="project" value="UniProtKB-KW"/>
</dbReference>
<dbReference type="GO" id="GO:0003700">
    <property type="term" value="F:DNA-binding transcription factor activity"/>
    <property type="evidence" value="ECO:0007669"/>
    <property type="project" value="InterPro"/>
</dbReference>
<dbReference type="SMART" id="SM00418">
    <property type="entry name" value="HTH_ARSR"/>
    <property type="match status" value="1"/>
</dbReference>
<organism evidence="3 4">
    <name type="scientific">Paenibacillus nanensis</name>
    <dbReference type="NCBI Taxonomy" id="393251"/>
    <lineage>
        <taxon>Bacteria</taxon>
        <taxon>Bacillati</taxon>
        <taxon>Bacillota</taxon>
        <taxon>Bacilli</taxon>
        <taxon>Bacillales</taxon>
        <taxon>Paenibacillaceae</taxon>
        <taxon>Paenibacillus</taxon>
    </lineage>
</organism>